<dbReference type="Proteomes" id="UP000799753">
    <property type="component" value="Unassembled WGS sequence"/>
</dbReference>
<name>A0A6A6RSI6_9PLEO</name>
<reference evidence="2" key="1">
    <citation type="journal article" date="2020" name="Stud. Mycol.">
        <title>101 Dothideomycetes genomes: a test case for predicting lifestyles and emergence of pathogens.</title>
        <authorList>
            <person name="Haridas S."/>
            <person name="Albert R."/>
            <person name="Binder M."/>
            <person name="Bloem J."/>
            <person name="Labutti K."/>
            <person name="Salamov A."/>
            <person name="Andreopoulos B."/>
            <person name="Baker S."/>
            <person name="Barry K."/>
            <person name="Bills G."/>
            <person name="Bluhm B."/>
            <person name="Cannon C."/>
            <person name="Castanera R."/>
            <person name="Culley D."/>
            <person name="Daum C."/>
            <person name="Ezra D."/>
            <person name="Gonzalez J."/>
            <person name="Henrissat B."/>
            <person name="Kuo A."/>
            <person name="Liang C."/>
            <person name="Lipzen A."/>
            <person name="Lutzoni F."/>
            <person name="Magnuson J."/>
            <person name="Mondo S."/>
            <person name="Nolan M."/>
            <person name="Ohm R."/>
            <person name="Pangilinan J."/>
            <person name="Park H.-J."/>
            <person name="Ramirez L."/>
            <person name="Alfaro M."/>
            <person name="Sun H."/>
            <person name="Tritt A."/>
            <person name="Yoshinaga Y."/>
            <person name="Zwiers L.-H."/>
            <person name="Turgeon B."/>
            <person name="Goodwin S."/>
            <person name="Spatafora J."/>
            <person name="Crous P."/>
            <person name="Grigoriev I."/>
        </authorList>
    </citation>
    <scope>NUCLEOTIDE SEQUENCE</scope>
    <source>
        <strain evidence="2">CBS 473.64</strain>
    </source>
</reference>
<feature type="compositionally biased region" description="Basic and acidic residues" evidence="1">
    <location>
        <begin position="29"/>
        <end position="45"/>
    </location>
</feature>
<protein>
    <submittedName>
        <fullName evidence="2">Translation machinery associated TMA7</fullName>
    </submittedName>
</protein>
<dbReference type="AlphaFoldDB" id="A0A6A6RSI6"/>
<dbReference type="PANTHER" id="PTHR28632">
    <property type="entry name" value="TRANSLATION MACHINERY-ASSOCIATED PROTEIN 7"/>
    <property type="match status" value="1"/>
</dbReference>
<gene>
    <name evidence="2" type="ORF">P280DRAFT_521516</name>
</gene>
<proteinExistence type="predicted"/>
<evidence type="ECO:0000313" key="2">
    <source>
        <dbReference type="EMBL" id="KAF2636994.1"/>
    </source>
</evidence>
<dbReference type="EMBL" id="MU006795">
    <property type="protein sequence ID" value="KAF2636994.1"/>
    <property type="molecule type" value="Genomic_DNA"/>
</dbReference>
<evidence type="ECO:0000313" key="3">
    <source>
        <dbReference type="Proteomes" id="UP000799753"/>
    </source>
</evidence>
<feature type="region of interest" description="Disordered" evidence="1">
    <location>
        <begin position="1"/>
        <end position="69"/>
    </location>
</feature>
<keyword evidence="3" id="KW-1185">Reference proteome</keyword>
<organism evidence="2 3">
    <name type="scientific">Massarina eburnea CBS 473.64</name>
    <dbReference type="NCBI Taxonomy" id="1395130"/>
    <lineage>
        <taxon>Eukaryota</taxon>
        <taxon>Fungi</taxon>
        <taxon>Dikarya</taxon>
        <taxon>Ascomycota</taxon>
        <taxon>Pezizomycotina</taxon>
        <taxon>Dothideomycetes</taxon>
        <taxon>Pleosporomycetidae</taxon>
        <taxon>Pleosporales</taxon>
        <taxon>Massarineae</taxon>
        <taxon>Massarinaceae</taxon>
        <taxon>Massarina</taxon>
    </lineage>
</organism>
<dbReference type="InterPro" id="IPR015157">
    <property type="entry name" value="TMA7"/>
</dbReference>
<sequence length="69" mass="7294">MPSGQGAGTNPIHNKKAKKVTKDLDEDELAFKAKQQADKKAREAMASKAGGKGPMNTGQQGIKKSGKKK</sequence>
<accession>A0A6A6RSI6</accession>
<dbReference type="Pfam" id="PF09072">
    <property type="entry name" value="TMA7"/>
    <property type="match status" value="1"/>
</dbReference>
<evidence type="ECO:0000256" key="1">
    <source>
        <dbReference type="SAM" id="MobiDB-lite"/>
    </source>
</evidence>